<dbReference type="Gene3D" id="1.25.40.10">
    <property type="entry name" value="Tetratricopeptide repeat domain"/>
    <property type="match status" value="1"/>
</dbReference>
<dbReference type="PANTHER" id="PTHR46014:SF1">
    <property type="entry name" value="TETRATRICOPEPTIDE REPEAT PROTEIN 1"/>
    <property type="match status" value="1"/>
</dbReference>
<feature type="coiled-coil region" evidence="2">
    <location>
        <begin position="63"/>
        <end position="95"/>
    </location>
</feature>
<feature type="repeat" description="TPR" evidence="1">
    <location>
        <begin position="162"/>
        <end position="195"/>
    </location>
</feature>
<reference evidence="4" key="1">
    <citation type="submission" date="2012-12" db="EMBL/GenBank/DDBJ databases">
        <title>Identification and characterization of a phenylalanine ammonia-lyase gene family in Isatis indigotica Fort.</title>
        <authorList>
            <person name="Liu Q."/>
            <person name="Chen J."/>
            <person name="Zhou X."/>
            <person name="Di P."/>
            <person name="Xiao Y."/>
            <person name="Xuan H."/>
            <person name="Zhang L."/>
            <person name="Chen W."/>
        </authorList>
    </citation>
    <scope>NUCLEOTIDE SEQUENCE</scope>
    <source>
        <tissue evidence="4">Salivary gland</tissue>
    </source>
</reference>
<dbReference type="InterPro" id="IPR011990">
    <property type="entry name" value="TPR-like_helical_dom_sf"/>
</dbReference>
<evidence type="ECO:0000256" key="3">
    <source>
        <dbReference type="SAM" id="MobiDB-lite"/>
    </source>
</evidence>
<dbReference type="InterPro" id="IPR019734">
    <property type="entry name" value="TPR_rpt"/>
</dbReference>
<feature type="region of interest" description="Disordered" evidence="3">
    <location>
        <begin position="1"/>
        <end position="61"/>
    </location>
</feature>
<name>A0A0K8RG60_IXORI</name>
<dbReference type="PANTHER" id="PTHR46014">
    <property type="entry name" value="TETRATRICOPEPTIDE REPEAT PROTEIN 1"/>
    <property type="match status" value="1"/>
</dbReference>
<dbReference type="SMART" id="SM00028">
    <property type="entry name" value="TPR"/>
    <property type="match status" value="3"/>
</dbReference>
<feature type="repeat" description="TPR" evidence="1">
    <location>
        <begin position="89"/>
        <end position="122"/>
    </location>
</feature>
<protein>
    <submittedName>
        <fullName evidence="4">Putative tetratricopeptide repeat protein 1</fullName>
    </submittedName>
</protein>
<keyword evidence="2" id="KW-0175">Coiled coil</keyword>
<dbReference type="AlphaFoldDB" id="A0A0K8RG60"/>
<feature type="compositionally biased region" description="Acidic residues" evidence="3">
    <location>
        <begin position="51"/>
        <end position="61"/>
    </location>
</feature>
<keyword evidence="1" id="KW-0802">TPR repeat</keyword>
<feature type="compositionally biased region" description="Basic and acidic residues" evidence="3">
    <location>
        <begin position="1"/>
        <end position="43"/>
    </location>
</feature>
<evidence type="ECO:0000256" key="2">
    <source>
        <dbReference type="SAM" id="Coils"/>
    </source>
</evidence>
<proteinExistence type="evidence at transcript level"/>
<dbReference type="PROSITE" id="PS50005">
    <property type="entry name" value="TPR"/>
    <property type="match status" value="2"/>
</dbReference>
<evidence type="ECO:0000256" key="1">
    <source>
        <dbReference type="PROSITE-ProRule" id="PRU00339"/>
    </source>
</evidence>
<organism evidence="4">
    <name type="scientific">Ixodes ricinus</name>
    <name type="common">Common tick</name>
    <name type="synonym">Acarus ricinus</name>
    <dbReference type="NCBI Taxonomy" id="34613"/>
    <lineage>
        <taxon>Eukaryota</taxon>
        <taxon>Metazoa</taxon>
        <taxon>Ecdysozoa</taxon>
        <taxon>Arthropoda</taxon>
        <taxon>Chelicerata</taxon>
        <taxon>Arachnida</taxon>
        <taxon>Acari</taxon>
        <taxon>Parasitiformes</taxon>
        <taxon>Ixodida</taxon>
        <taxon>Ixodoidea</taxon>
        <taxon>Ixodidae</taxon>
        <taxon>Ixodinae</taxon>
        <taxon>Ixodes</taxon>
    </lineage>
</organism>
<dbReference type="EMBL" id="GADI01003955">
    <property type="protein sequence ID" value="JAA69853.1"/>
    <property type="molecule type" value="mRNA"/>
</dbReference>
<dbReference type="SUPFAM" id="SSF48452">
    <property type="entry name" value="TPR-like"/>
    <property type="match status" value="1"/>
</dbReference>
<dbReference type="InterPro" id="IPR052769">
    <property type="entry name" value="TPR_domain_protein"/>
</dbReference>
<accession>A0A0K8RG60</accession>
<dbReference type="Pfam" id="PF13181">
    <property type="entry name" value="TPR_8"/>
    <property type="match status" value="1"/>
</dbReference>
<sequence length="259" mass="29324">MDSSARHNDRSDDRTTAPASDDKASGTRRKPDCPSAESERHNDATIPEVGYEAEVDSDAEDLYAVDEEKLVELEKDMTEEEKASHRERAQQLKATGNGSFKEGLYMQALEAYTEALRICPLDSSQERSVLFSNRGATWTRLEKNKLAVKDCTRAIELNPTYLKPVLKRAQLHKELDNLDDSLRDYQRVLELDPSVGEARHACMTLPDQIKERNEKLQAEMIGKLKELGNLCLKPFGMSTDNFKLVKDDDSGGYKIHFQK</sequence>
<evidence type="ECO:0000313" key="4">
    <source>
        <dbReference type="EMBL" id="JAA69853.1"/>
    </source>
</evidence>